<organism evidence="2 3">
    <name type="scientific">Flavobacterium cucumis</name>
    <dbReference type="NCBI Taxonomy" id="416016"/>
    <lineage>
        <taxon>Bacteria</taxon>
        <taxon>Pseudomonadati</taxon>
        <taxon>Bacteroidota</taxon>
        <taxon>Flavobacteriia</taxon>
        <taxon>Flavobacteriales</taxon>
        <taxon>Flavobacteriaceae</taxon>
        <taxon>Flavobacterium</taxon>
    </lineage>
</organism>
<reference evidence="3" key="1">
    <citation type="submission" date="2016-12" db="EMBL/GenBank/DDBJ databases">
        <authorList>
            <person name="Varghese N."/>
            <person name="Submissions S."/>
        </authorList>
    </citation>
    <scope>NUCLEOTIDE SEQUENCE [LARGE SCALE GENOMIC DNA]</scope>
    <source>
        <strain evidence="3">DSM 18830</strain>
    </source>
</reference>
<keyword evidence="3" id="KW-1185">Reference proteome</keyword>
<dbReference type="RefSeq" id="WP_073582884.1">
    <property type="nucleotide sequence ID" value="NZ_CBCSEA010000004.1"/>
</dbReference>
<sequence length="154" mass="17640">MNKKLFLIAFLGLFISCTGTQEIFNDFDKEFVSNRWYKTTVKTFTFDNSDYDGTVDVKLHFSHVYDYQYNDIPIEIQIISPKGYSQFIPVNLIIKDENGKDVGNCTGDVCDLFYTVKSDFDLIKGKYTVHVKNAHTGEYLPNVLGLGITFETSK</sequence>
<feature type="signal peptide" evidence="1">
    <location>
        <begin position="1"/>
        <end position="20"/>
    </location>
</feature>
<keyword evidence="2" id="KW-0449">Lipoprotein</keyword>
<dbReference type="Proteomes" id="UP000184611">
    <property type="component" value="Unassembled WGS sequence"/>
</dbReference>
<dbReference type="Pfam" id="PF14109">
    <property type="entry name" value="GldH_lipo"/>
    <property type="match status" value="1"/>
</dbReference>
<dbReference type="AlphaFoldDB" id="A0A1M7ZW22"/>
<keyword evidence="1" id="KW-0732">Signal</keyword>
<protein>
    <submittedName>
        <fullName evidence="2">Gliding motility-associated lipoprotein GldH</fullName>
    </submittedName>
</protein>
<dbReference type="InterPro" id="IPR020018">
    <property type="entry name" value="Motility-assoc_lipoprot_GldH"/>
</dbReference>
<feature type="chain" id="PRO_5012952363" evidence="1">
    <location>
        <begin position="21"/>
        <end position="154"/>
    </location>
</feature>
<evidence type="ECO:0000313" key="3">
    <source>
        <dbReference type="Proteomes" id="UP000184611"/>
    </source>
</evidence>
<evidence type="ECO:0000313" key="2">
    <source>
        <dbReference type="EMBL" id="SHO73085.1"/>
    </source>
</evidence>
<dbReference type="OrthoDB" id="1366051at2"/>
<gene>
    <name evidence="2" type="ORF">SAMN05443547_1436</name>
</gene>
<accession>A0A1M7ZW22</accession>
<name>A0A1M7ZW22_9FLAO</name>
<proteinExistence type="predicted"/>
<dbReference type="PROSITE" id="PS51257">
    <property type="entry name" value="PROKAR_LIPOPROTEIN"/>
    <property type="match status" value="1"/>
</dbReference>
<evidence type="ECO:0000256" key="1">
    <source>
        <dbReference type="SAM" id="SignalP"/>
    </source>
</evidence>
<dbReference type="EMBL" id="FRYK01000002">
    <property type="protein sequence ID" value="SHO73085.1"/>
    <property type="molecule type" value="Genomic_DNA"/>
</dbReference>